<keyword evidence="5 9" id="KW-0812">Transmembrane</keyword>
<dbReference type="SUPFAM" id="SSF103473">
    <property type="entry name" value="MFS general substrate transporter"/>
    <property type="match status" value="1"/>
</dbReference>
<feature type="transmembrane region" description="Helical" evidence="9">
    <location>
        <begin position="342"/>
        <end position="367"/>
    </location>
</feature>
<evidence type="ECO:0000256" key="1">
    <source>
        <dbReference type="ARBA" id="ARBA00004651"/>
    </source>
</evidence>
<feature type="transmembrane region" description="Helical" evidence="9">
    <location>
        <begin position="95"/>
        <end position="113"/>
    </location>
</feature>
<keyword evidence="3" id="KW-0813">Transport</keyword>
<dbReference type="FunFam" id="1.20.1250.20:FF:000001">
    <property type="entry name" value="Dicarboxylate MFS transporter"/>
    <property type="match status" value="1"/>
</dbReference>
<comment type="subcellular location">
    <subcellularLocation>
        <location evidence="1">Cell membrane</location>
        <topology evidence="1">Multi-pass membrane protein</topology>
    </subcellularLocation>
</comment>
<feature type="transmembrane region" description="Helical" evidence="9">
    <location>
        <begin position="167"/>
        <end position="189"/>
    </location>
</feature>
<evidence type="ECO:0000313" key="11">
    <source>
        <dbReference type="EMBL" id="KGM35569.1"/>
    </source>
</evidence>
<evidence type="ECO:0000259" key="10">
    <source>
        <dbReference type="PROSITE" id="PS50850"/>
    </source>
</evidence>
<feature type="transmembrane region" description="Helical" evidence="9">
    <location>
        <begin position="313"/>
        <end position="336"/>
    </location>
</feature>
<name>A0A0A0DBS4_9PROT</name>
<evidence type="ECO:0000256" key="4">
    <source>
        <dbReference type="ARBA" id="ARBA00022475"/>
    </source>
</evidence>
<gene>
    <name evidence="11" type="ORF">P409_03690</name>
</gene>
<organism evidence="11 12">
    <name type="scientific">Inquilinus limosus MP06</name>
    <dbReference type="NCBI Taxonomy" id="1398085"/>
    <lineage>
        <taxon>Bacteria</taxon>
        <taxon>Pseudomonadati</taxon>
        <taxon>Pseudomonadota</taxon>
        <taxon>Alphaproteobacteria</taxon>
        <taxon>Rhodospirillales</taxon>
        <taxon>Rhodospirillaceae</taxon>
        <taxon>Inquilinus</taxon>
    </lineage>
</organism>
<keyword evidence="6" id="KW-0769">Symport</keyword>
<comment type="caution">
    <text evidence="11">The sequence shown here is derived from an EMBL/GenBank/DDBJ whole genome shotgun (WGS) entry which is preliminary data.</text>
</comment>
<dbReference type="Pfam" id="PF07690">
    <property type="entry name" value="MFS_1"/>
    <property type="match status" value="1"/>
</dbReference>
<keyword evidence="7 9" id="KW-1133">Transmembrane helix</keyword>
<evidence type="ECO:0000313" key="12">
    <source>
        <dbReference type="Proteomes" id="UP000029995"/>
    </source>
</evidence>
<dbReference type="OrthoDB" id="9783227at2"/>
<dbReference type="RefSeq" id="WP_034831820.1">
    <property type="nucleotide sequence ID" value="NZ_JANX01000021.1"/>
</dbReference>
<dbReference type="EMBL" id="JANX01000021">
    <property type="protein sequence ID" value="KGM35569.1"/>
    <property type="molecule type" value="Genomic_DNA"/>
</dbReference>
<evidence type="ECO:0000256" key="2">
    <source>
        <dbReference type="ARBA" id="ARBA00008240"/>
    </source>
</evidence>
<accession>A0A0A0DBS4</accession>
<dbReference type="GO" id="GO:0015293">
    <property type="term" value="F:symporter activity"/>
    <property type="evidence" value="ECO:0007669"/>
    <property type="project" value="UniProtKB-KW"/>
</dbReference>
<dbReference type="PANTHER" id="PTHR43528">
    <property type="entry name" value="ALPHA-KETOGLUTARATE PERMEASE"/>
    <property type="match status" value="1"/>
</dbReference>
<evidence type="ECO:0000256" key="9">
    <source>
        <dbReference type="SAM" id="Phobius"/>
    </source>
</evidence>
<feature type="domain" description="Major facilitator superfamily (MFS) profile" evidence="10">
    <location>
        <begin position="23"/>
        <end position="431"/>
    </location>
</feature>
<dbReference type="PROSITE" id="PS50850">
    <property type="entry name" value="MFS"/>
    <property type="match status" value="1"/>
</dbReference>
<dbReference type="InterPro" id="IPR005829">
    <property type="entry name" value="Sugar_transporter_CS"/>
</dbReference>
<dbReference type="Pfam" id="PF00083">
    <property type="entry name" value="Sugar_tr"/>
    <property type="match status" value="1"/>
</dbReference>
<reference evidence="11 12" key="1">
    <citation type="submission" date="2014-01" db="EMBL/GenBank/DDBJ databases">
        <title>Genome sequence determination for a cystic fibrosis isolate, Inquilinus limosus.</title>
        <authorList>
            <person name="Pino M."/>
            <person name="Di Conza J."/>
            <person name="Gutkind G."/>
        </authorList>
    </citation>
    <scope>NUCLEOTIDE SEQUENCE [LARGE SCALE GENOMIC DNA]</scope>
    <source>
        <strain evidence="11 12">MP06</strain>
    </source>
</reference>
<dbReference type="PANTHER" id="PTHR43528:SF1">
    <property type="entry name" value="ALPHA-KETOGLUTARATE PERMEASE"/>
    <property type="match status" value="1"/>
</dbReference>
<dbReference type="InterPro" id="IPR036259">
    <property type="entry name" value="MFS_trans_sf"/>
</dbReference>
<feature type="transmembrane region" description="Helical" evidence="9">
    <location>
        <begin position="250"/>
        <end position="270"/>
    </location>
</feature>
<feature type="transmembrane region" description="Helical" evidence="9">
    <location>
        <begin position="282"/>
        <end position="301"/>
    </location>
</feature>
<dbReference type="InterPro" id="IPR011701">
    <property type="entry name" value="MFS"/>
</dbReference>
<evidence type="ECO:0000256" key="7">
    <source>
        <dbReference type="ARBA" id="ARBA00022989"/>
    </source>
</evidence>
<feature type="transmembrane region" description="Helical" evidence="9">
    <location>
        <begin position="59"/>
        <end position="83"/>
    </location>
</feature>
<dbReference type="PROSITE" id="PS00217">
    <property type="entry name" value="SUGAR_TRANSPORT_2"/>
    <property type="match status" value="1"/>
</dbReference>
<feature type="transmembrane region" description="Helical" evidence="9">
    <location>
        <begin position="195"/>
        <end position="214"/>
    </location>
</feature>
<keyword evidence="4" id="KW-1003">Cell membrane</keyword>
<evidence type="ECO:0000256" key="5">
    <source>
        <dbReference type="ARBA" id="ARBA00022692"/>
    </source>
</evidence>
<evidence type="ECO:0000256" key="6">
    <source>
        <dbReference type="ARBA" id="ARBA00022847"/>
    </source>
</evidence>
<sequence length="435" mass="45302">MSGYAEGRAGASSGRPAMKGRQAVGAAVIGNILEWYDFAIYGYLATLIAKAFFPSADEVGALLSTFAAFGVGFVARPVGGIVIGRIGDTRGRKAALVLTIFMMAVGTVGIGLIPDHATIGVLAPVLLVVCRLLQGFSAGGEWGGSTAFIVEWAPPGRRGFFGSFQQASVALGLLLGSGVAALFSTVLTADQMAGWGWRIPFLIGAILVPVGIYMRRNIDETPAYRAAQAEVKKTAPAAPAESPLMLAGRAFGFTIIWTVAYYVMLSYMPTFTQKFGGLSATAALWSNTIGLLVLVVAVPAMGHLSDRIGRKPLLLACCAAFIVLSYPLFSVMASGAGFLTVVAIQVVFGLMIALFSGAGPAAIAEIFPTHSRSTWMSTGYSLATAIFGGFAPYIATWLISTTGSPVAPTYYLIAAAIISAVVIAGLRETARDRLG</sequence>
<proteinExistence type="inferred from homology"/>
<feature type="transmembrane region" description="Helical" evidence="9">
    <location>
        <begin position="379"/>
        <end position="400"/>
    </location>
</feature>
<dbReference type="Gene3D" id="1.20.1250.20">
    <property type="entry name" value="MFS general substrate transporter like domains"/>
    <property type="match status" value="2"/>
</dbReference>
<feature type="transmembrane region" description="Helical" evidence="9">
    <location>
        <begin position="406"/>
        <end position="426"/>
    </location>
</feature>
<feature type="transmembrane region" description="Helical" evidence="9">
    <location>
        <begin position="119"/>
        <end position="136"/>
    </location>
</feature>
<protein>
    <submittedName>
        <fullName evidence="11">Major facilitator transporter</fullName>
    </submittedName>
</protein>
<keyword evidence="8 9" id="KW-0472">Membrane</keyword>
<dbReference type="InterPro" id="IPR005828">
    <property type="entry name" value="MFS_sugar_transport-like"/>
</dbReference>
<evidence type="ECO:0000256" key="3">
    <source>
        <dbReference type="ARBA" id="ARBA00022448"/>
    </source>
</evidence>
<dbReference type="AlphaFoldDB" id="A0A0A0DBS4"/>
<comment type="similarity">
    <text evidence="2">Belongs to the major facilitator superfamily. Metabolite:H+ Symporter (MHS) family (TC 2.A.1.6) family.</text>
</comment>
<evidence type="ECO:0000256" key="8">
    <source>
        <dbReference type="ARBA" id="ARBA00023136"/>
    </source>
</evidence>
<dbReference type="GO" id="GO:0005886">
    <property type="term" value="C:plasma membrane"/>
    <property type="evidence" value="ECO:0007669"/>
    <property type="project" value="UniProtKB-SubCell"/>
</dbReference>
<dbReference type="InterPro" id="IPR051084">
    <property type="entry name" value="H+-coupled_symporters"/>
</dbReference>
<dbReference type="InterPro" id="IPR020846">
    <property type="entry name" value="MFS_dom"/>
</dbReference>
<dbReference type="Proteomes" id="UP000029995">
    <property type="component" value="Unassembled WGS sequence"/>
</dbReference>